<evidence type="ECO:0000256" key="2">
    <source>
        <dbReference type="ARBA" id="ARBA00022448"/>
    </source>
</evidence>
<comment type="similarity">
    <text evidence="1 7">Belongs to the ABC transporter superfamily.</text>
</comment>
<dbReference type="GO" id="GO:0006970">
    <property type="term" value="P:response to osmotic stress"/>
    <property type="evidence" value="ECO:0007669"/>
    <property type="project" value="UniProtKB-ARBA"/>
</dbReference>
<comment type="subunit">
    <text evidence="6">The complex is probably composed of two ATP-binding proteins (TmoW), two transmembrane proteins (TmoV) and a solute-binding protein (TmoX).</text>
</comment>
<dbReference type="PROSITE" id="PS00211">
    <property type="entry name" value="ABC_TRANSPORTER_1"/>
    <property type="match status" value="1"/>
</dbReference>
<reference evidence="9 10" key="1">
    <citation type="submission" date="2018-03" db="EMBL/GenBank/DDBJ databases">
        <title>Rhodobacter veldkampii.</title>
        <authorList>
            <person name="Meyer T.E."/>
            <person name="Miller S."/>
            <person name="Lodha T."/>
            <person name="Gandham S."/>
            <person name="Chintalapati S."/>
            <person name="Chintalapati V.R."/>
        </authorList>
    </citation>
    <scope>NUCLEOTIDE SEQUENCE [LARGE SCALE GENOMIC DNA]</scope>
    <source>
        <strain evidence="9 10">DSM 11550</strain>
    </source>
</reference>
<dbReference type="InterPro" id="IPR003593">
    <property type="entry name" value="AAA+_ATPase"/>
</dbReference>
<dbReference type="Gene3D" id="3.40.50.300">
    <property type="entry name" value="P-loop containing nucleotide triphosphate hydrolases"/>
    <property type="match status" value="1"/>
</dbReference>
<keyword evidence="3 7" id="KW-0547">Nucleotide-binding</keyword>
<evidence type="ECO:0000256" key="6">
    <source>
        <dbReference type="ARBA" id="ARBA00061968"/>
    </source>
</evidence>
<dbReference type="InterPro" id="IPR046342">
    <property type="entry name" value="CBS_dom_sf"/>
</dbReference>
<dbReference type="InterPro" id="IPR003439">
    <property type="entry name" value="ABC_transporter-like_ATP-bd"/>
</dbReference>
<dbReference type="GO" id="GO:0005886">
    <property type="term" value="C:plasma membrane"/>
    <property type="evidence" value="ECO:0007669"/>
    <property type="project" value="UniProtKB-SubCell"/>
</dbReference>
<accession>A0A2T4JA15</accession>
<proteinExistence type="inferred from homology"/>
<dbReference type="PANTHER" id="PTHR43869:SF1">
    <property type="entry name" value="GLYCINE BETAINE_PROLINE BETAINE TRANSPORT SYSTEM ATP-BINDING PROTEIN PROV"/>
    <property type="match status" value="1"/>
</dbReference>
<evidence type="ECO:0000256" key="1">
    <source>
        <dbReference type="ARBA" id="ARBA00005417"/>
    </source>
</evidence>
<evidence type="ECO:0000313" key="10">
    <source>
        <dbReference type="Proteomes" id="UP000241899"/>
    </source>
</evidence>
<dbReference type="InterPro" id="IPR005892">
    <property type="entry name" value="Gly-betaine_transp_ATP-bd"/>
</dbReference>
<dbReference type="PANTHER" id="PTHR43869">
    <property type="entry name" value="GLYCINE BETAINE/PROLINE BETAINE TRANSPORT SYSTEM ATP-BINDING PROTEIN PROV"/>
    <property type="match status" value="1"/>
</dbReference>
<evidence type="ECO:0000259" key="8">
    <source>
        <dbReference type="PROSITE" id="PS50893"/>
    </source>
</evidence>
<evidence type="ECO:0000256" key="3">
    <source>
        <dbReference type="ARBA" id="ARBA00022741"/>
    </source>
</evidence>
<dbReference type="AlphaFoldDB" id="A0A2T4JA15"/>
<dbReference type="InterPro" id="IPR027417">
    <property type="entry name" value="P-loop_NTPase"/>
</dbReference>
<dbReference type="SUPFAM" id="SSF54631">
    <property type="entry name" value="CBS-domain pair"/>
    <property type="match status" value="1"/>
</dbReference>
<keyword evidence="2 7" id="KW-0813">Transport</keyword>
<keyword evidence="7" id="KW-0997">Cell inner membrane</keyword>
<comment type="subunit">
    <text evidence="7">The complex is probably composed of two ATP-binding proteins, two transmembrane proteins and a solute-binding protein.</text>
</comment>
<keyword evidence="10" id="KW-1185">Reference proteome</keyword>
<gene>
    <name evidence="9" type="ORF">C5F46_14600</name>
</gene>
<keyword evidence="7" id="KW-1003">Cell membrane</keyword>
<evidence type="ECO:0000256" key="7">
    <source>
        <dbReference type="RuleBase" id="RU369116"/>
    </source>
</evidence>
<dbReference type="RefSeq" id="WP_107326068.1">
    <property type="nucleotide sequence ID" value="NZ_NHSP01000044.1"/>
</dbReference>
<evidence type="ECO:0000256" key="5">
    <source>
        <dbReference type="ARBA" id="ARBA00051811"/>
    </source>
</evidence>
<dbReference type="Pfam" id="PF00005">
    <property type="entry name" value="ABC_tran"/>
    <property type="match status" value="1"/>
</dbReference>
<protein>
    <recommendedName>
        <fullName evidence="7">Quaternary amine transport ATP-binding protein</fullName>
        <ecNumber evidence="7">7.6.2.9</ecNumber>
    </recommendedName>
</protein>
<evidence type="ECO:0000313" key="9">
    <source>
        <dbReference type="EMBL" id="PTE14667.1"/>
    </source>
</evidence>
<dbReference type="FunFam" id="3.40.50.300:FF:000201">
    <property type="entry name" value="Glycine betaine/L-proline ABC transporter ATP-binding protein"/>
    <property type="match status" value="1"/>
</dbReference>
<organism evidence="9 10">
    <name type="scientific">Phaeovulum veldkampii DSM 11550</name>
    <dbReference type="NCBI Taxonomy" id="1185920"/>
    <lineage>
        <taxon>Bacteria</taxon>
        <taxon>Pseudomonadati</taxon>
        <taxon>Pseudomonadota</taxon>
        <taxon>Alphaproteobacteria</taxon>
        <taxon>Rhodobacterales</taxon>
        <taxon>Paracoccaceae</taxon>
        <taxon>Phaeovulum</taxon>
    </lineage>
</organism>
<name>A0A2T4JA15_9RHOB</name>
<dbReference type="InterPro" id="IPR051921">
    <property type="entry name" value="ABC_osmolyte_uptake_ATP-bind"/>
</dbReference>
<feature type="domain" description="ABC transporter" evidence="8">
    <location>
        <begin position="47"/>
        <end position="283"/>
    </location>
</feature>
<dbReference type="GO" id="GO:0016887">
    <property type="term" value="F:ATP hydrolysis activity"/>
    <property type="evidence" value="ECO:0007669"/>
    <property type="project" value="UniProtKB-UniRule"/>
</dbReference>
<dbReference type="GO" id="GO:0006865">
    <property type="term" value="P:amino acid transport"/>
    <property type="evidence" value="ECO:0007669"/>
    <property type="project" value="UniProtKB-UniRule"/>
</dbReference>
<dbReference type="InterPro" id="IPR017871">
    <property type="entry name" value="ABC_transporter-like_CS"/>
</dbReference>
<comment type="subcellular location">
    <subcellularLocation>
        <location evidence="7">Cell inner membrane</location>
        <topology evidence="7">Peripheral membrane protein</topology>
    </subcellularLocation>
</comment>
<dbReference type="EC" id="7.6.2.9" evidence="7"/>
<dbReference type="NCBIfam" id="TIGR01186">
    <property type="entry name" value="proV"/>
    <property type="match status" value="1"/>
</dbReference>
<sequence>MTEATPILPVEDDDEAVTGRSGIEIRNLYKIFGPEPERYIAAVKAGLTKTDLNRKHGHVLGLTDISLSIPPGRITVIMGLSGSGKSTLIRHINGLIAPTTGEVIHDGADVCRMTPAELRDFRRHKTAMVFQKFALLPHRTVLENTCYGLDIQGVPRRDSEPVARHWIVRVGLKGYEGSYPSQLSGGMQQRVGLARALANDADILLMDEAFSALDPLIRLDMQAILLELQSELHKTIVFITHDLDEALRLGDRIAILRDGRLEQVGTGQDIVLRPANDYIAAFVREVNRARVIRAATVARPVAAGEELPQFSVPGTEVLETVARHMTTAGVNHARVLGRQGQLRGTIAISDVLTAMVTPATAPAGPLAKG</sequence>
<dbReference type="Proteomes" id="UP000241899">
    <property type="component" value="Unassembled WGS sequence"/>
</dbReference>
<dbReference type="EMBL" id="PZKF01000054">
    <property type="protein sequence ID" value="PTE14667.1"/>
    <property type="molecule type" value="Genomic_DNA"/>
</dbReference>
<dbReference type="GO" id="GO:0031460">
    <property type="term" value="P:glycine betaine transport"/>
    <property type="evidence" value="ECO:0007669"/>
    <property type="project" value="InterPro"/>
</dbReference>
<comment type="caution">
    <text evidence="9">The sequence shown here is derived from an EMBL/GenBank/DDBJ whole genome shotgun (WGS) entry which is preliminary data.</text>
</comment>
<evidence type="ECO:0000256" key="4">
    <source>
        <dbReference type="ARBA" id="ARBA00022840"/>
    </source>
</evidence>
<keyword evidence="4 7" id="KW-0067">ATP-binding</keyword>
<dbReference type="PROSITE" id="PS50893">
    <property type="entry name" value="ABC_TRANSPORTER_2"/>
    <property type="match status" value="1"/>
</dbReference>
<dbReference type="SUPFAM" id="SSF52540">
    <property type="entry name" value="P-loop containing nucleoside triphosphate hydrolases"/>
    <property type="match status" value="1"/>
</dbReference>
<comment type="catalytic activity">
    <reaction evidence="5">
        <text>a quaternary ammonium(out) + ATP + H2O = a quaternary ammonium(in) + ADP + phosphate + H(+)</text>
        <dbReference type="Rhea" id="RHEA:11036"/>
        <dbReference type="ChEBI" id="CHEBI:15377"/>
        <dbReference type="ChEBI" id="CHEBI:15378"/>
        <dbReference type="ChEBI" id="CHEBI:30616"/>
        <dbReference type="ChEBI" id="CHEBI:35267"/>
        <dbReference type="ChEBI" id="CHEBI:43474"/>
        <dbReference type="ChEBI" id="CHEBI:456216"/>
        <dbReference type="EC" id="7.6.2.9"/>
    </reaction>
    <physiologicalReaction direction="left-to-right" evidence="5">
        <dbReference type="Rhea" id="RHEA:11037"/>
    </physiologicalReaction>
</comment>
<dbReference type="SMART" id="SM00382">
    <property type="entry name" value="AAA"/>
    <property type="match status" value="1"/>
</dbReference>
<dbReference type="GO" id="GO:0005524">
    <property type="term" value="F:ATP binding"/>
    <property type="evidence" value="ECO:0007669"/>
    <property type="project" value="UniProtKB-UniRule"/>
</dbReference>
<dbReference type="CDD" id="cd03294">
    <property type="entry name" value="ABC_Pro_Gly_Betaine"/>
    <property type="match status" value="1"/>
</dbReference>
<dbReference type="OrthoDB" id="9802264at2"/>
<keyword evidence="7" id="KW-0472">Membrane</keyword>
<dbReference type="GO" id="GO:0015418">
    <property type="term" value="F:ABC-type quaternary ammonium compound transporting activity"/>
    <property type="evidence" value="ECO:0007669"/>
    <property type="project" value="UniProtKB-EC"/>
</dbReference>